<proteinExistence type="predicted"/>
<evidence type="ECO:0000313" key="1">
    <source>
        <dbReference type="EMBL" id="KAG7051783.1"/>
    </source>
</evidence>
<dbReference type="EMBL" id="JAESDN010000004">
    <property type="protein sequence ID" value="KAG7051783.1"/>
    <property type="molecule type" value="Genomic_DNA"/>
</dbReference>
<gene>
    <name evidence="1" type="ORF">JMJ77_002399</name>
</gene>
<dbReference type="AlphaFoldDB" id="A0A9P7UDJ7"/>
<dbReference type="Proteomes" id="UP000699042">
    <property type="component" value="Unassembled WGS sequence"/>
</dbReference>
<name>A0A9P7UDJ7_9PEZI</name>
<evidence type="ECO:0000313" key="2">
    <source>
        <dbReference type="Proteomes" id="UP000699042"/>
    </source>
</evidence>
<accession>A0A9P7UDJ7</accession>
<keyword evidence="2" id="KW-1185">Reference proteome</keyword>
<sequence>MLDNIPAPPPDALYHETRRSDLHLLRRTRTCLPKQVVIDEDKKKPTFTVPGPRSYLTLTLPPDW</sequence>
<protein>
    <submittedName>
        <fullName evidence="1">Uncharacterized protein</fullName>
    </submittedName>
</protein>
<comment type="caution">
    <text evidence="1">The sequence shown here is derived from an EMBL/GenBank/DDBJ whole genome shotgun (WGS) entry which is preliminary data.</text>
</comment>
<organism evidence="1 2">
    <name type="scientific">Colletotrichum scovillei</name>
    <dbReference type="NCBI Taxonomy" id="1209932"/>
    <lineage>
        <taxon>Eukaryota</taxon>
        <taxon>Fungi</taxon>
        <taxon>Dikarya</taxon>
        <taxon>Ascomycota</taxon>
        <taxon>Pezizomycotina</taxon>
        <taxon>Sordariomycetes</taxon>
        <taxon>Hypocreomycetidae</taxon>
        <taxon>Glomerellales</taxon>
        <taxon>Glomerellaceae</taxon>
        <taxon>Colletotrichum</taxon>
        <taxon>Colletotrichum acutatum species complex</taxon>
    </lineage>
</organism>
<reference evidence="1" key="1">
    <citation type="submission" date="2021-05" db="EMBL/GenBank/DDBJ databases">
        <title>Comparative genomics of three Colletotrichum scovillei strains and genetic complementation revealed genes involved fungal growth and virulence on chili pepper.</title>
        <authorList>
            <person name="Hsieh D.-K."/>
            <person name="Chuang S.-C."/>
            <person name="Chen C.-Y."/>
            <person name="Chao Y.-T."/>
            <person name="Lu M.-Y.J."/>
            <person name="Lee M.-H."/>
            <person name="Shih M.-C."/>
        </authorList>
    </citation>
    <scope>NUCLEOTIDE SEQUENCE</scope>
    <source>
        <strain evidence="1">Coll-153</strain>
    </source>
</reference>